<accession>A0A556QK32</accession>
<reference evidence="2 3" key="1">
    <citation type="submission" date="2019-07" db="EMBL/GenBank/DDBJ databases">
        <title>Description of 53C-WASEF.</title>
        <authorList>
            <person name="Pitt A."/>
            <person name="Hahn M.W."/>
        </authorList>
    </citation>
    <scope>NUCLEOTIDE SEQUENCE [LARGE SCALE GENOMIC DNA]</scope>
    <source>
        <strain evidence="2 3">53C-WASEF</strain>
    </source>
</reference>
<evidence type="ECO:0000256" key="1">
    <source>
        <dbReference type="SAM" id="MobiDB-lite"/>
    </source>
</evidence>
<dbReference type="OrthoDB" id="199191at2"/>
<organism evidence="2 3">
    <name type="scientific">Rariglobus hedericola</name>
    <dbReference type="NCBI Taxonomy" id="2597822"/>
    <lineage>
        <taxon>Bacteria</taxon>
        <taxon>Pseudomonadati</taxon>
        <taxon>Verrucomicrobiota</taxon>
        <taxon>Opitutia</taxon>
        <taxon>Opitutales</taxon>
        <taxon>Opitutaceae</taxon>
        <taxon>Rariglobus</taxon>
    </lineage>
</organism>
<dbReference type="EMBL" id="VMBG01000002">
    <property type="protein sequence ID" value="TSJ77013.1"/>
    <property type="molecule type" value="Genomic_DNA"/>
</dbReference>
<dbReference type="RefSeq" id="WP_144230834.1">
    <property type="nucleotide sequence ID" value="NZ_CBCRVV010000006.1"/>
</dbReference>
<proteinExistence type="predicted"/>
<comment type="caution">
    <text evidence="2">The sequence shown here is derived from an EMBL/GenBank/DDBJ whole genome shotgun (WGS) entry which is preliminary data.</text>
</comment>
<dbReference type="Proteomes" id="UP000315648">
    <property type="component" value="Unassembled WGS sequence"/>
</dbReference>
<keyword evidence="3" id="KW-1185">Reference proteome</keyword>
<gene>
    <name evidence="2" type="ORF">FPL22_12955</name>
</gene>
<sequence length="95" mass="10491">MPTPTHEEITRRAETLWLDKGKPSGCDDEIWLQAERELSAKPDGTLGESHSDHAQAELAASQRKEALAPKRPTKSAPKSQPAETGKPLWSQPHSR</sequence>
<dbReference type="Pfam" id="PF11154">
    <property type="entry name" value="DUF2934"/>
    <property type="match status" value="1"/>
</dbReference>
<dbReference type="AlphaFoldDB" id="A0A556QK32"/>
<feature type="region of interest" description="Disordered" evidence="1">
    <location>
        <begin position="39"/>
        <end position="95"/>
    </location>
</feature>
<feature type="region of interest" description="Disordered" evidence="1">
    <location>
        <begin position="1"/>
        <end position="24"/>
    </location>
</feature>
<evidence type="ECO:0000313" key="3">
    <source>
        <dbReference type="Proteomes" id="UP000315648"/>
    </source>
</evidence>
<feature type="compositionally biased region" description="Basic and acidic residues" evidence="1">
    <location>
        <begin position="1"/>
        <end position="22"/>
    </location>
</feature>
<dbReference type="InterPro" id="IPR021327">
    <property type="entry name" value="DUF2934"/>
</dbReference>
<evidence type="ECO:0000313" key="2">
    <source>
        <dbReference type="EMBL" id="TSJ77013.1"/>
    </source>
</evidence>
<name>A0A556QK32_9BACT</name>
<protein>
    <submittedName>
        <fullName evidence="2">DUF2934 domain-containing protein</fullName>
    </submittedName>
</protein>